<gene>
    <name evidence="1" type="ORF">Glove_108g55</name>
</gene>
<reference evidence="1 2" key="1">
    <citation type="submission" date="2018-08" db="EMBL/GenBank/DDBJ databases">
        <title>Genome and evolution of the arbuscular mycorrhizal fungus Diversispora epigaea (formerly Glomus versiforme) and its bacterial endosymbionts.</title>
        <authorList>
            <person name="Sun X."/>
            <person name="Fei Z."/>
            <person name="Harrison M."/>
        </authorList>
    </citation>
    <scope>NUCLEOTIDE SEQUENCE [LARGE SCALE GENOMIC DNA]</scope>
    <source>
        <strain evidence="1 2">IT104</strain>
    </source>
</reference>
<protein>
    <submittedName>
        <fullName evidence="1">Uncharacterized protein</fullName>
    </submittedName>
</protein>
<dbReference type="AlphaFoldDB" id="A0A397J2S1"/>
<organism evidence="1 2">
    <name type="scientific">Diversispora epigaea</name>
    <dbReference type="NCBI Taxonomy" id="1348612"/>
    <lineage>
        <taxon>Eukaryota</taxon>
        <taxon>Fungi</taxon>
        <taxon>Fungi incertae sedis</taxon>
        <taxon>Mucoromycota</taxon>
        <taxon>Glomeromycotina</taxon>
        <taxon>Glomeromycetes</taxon>
        <taxon>Diversisporales</taxon>
        <taxon>Diversisporaceae</taxon>
        <taxon>Diversispora</taxon>
    </lineage>
</organism>
<accession>A0A397J2S1</accession>
<dbReference type="Proteomes" id="UP000266861">
    <property type="component" value="Unassembled WGS sequence"/>
</dbReference>
<evidence type="ECO:0000313" key="2">
    <source>
        <dbReference type="Proteomes" id="UP000266861"/>
    </source>
</evidence>
<proteinExistence type="predicted"/>
<evidence type="ECO:0000313" key="1">
    <source>
        <dbReference type="EMBL" id="RHZ82595.1"/>
    </source>
</evidence>
<keyword evidence="2" id="KW-1185">Reference proteome</keyword>
<sequence length="71" mass="8337">MDDSDYQLRIFRILPQFNNVFEGVNNLYDMGTIKTDKEAPLGSTLENFSGHKFTENLRLEKFPDEIKLRII</sequence>
<dbReference type="EMBL" id="PQFF01000101">
    <property type="protein sequence ID" value="RHZ82595.1"/>
    <property type="molecule type" value="Genomic_DNA"/>
</dbReference>
<name>A0A397J2S1_9GLOM</name>
<comment type="caution">
    <text evidence="1">The sequence shown here is derived from an EMBL/GenBank/DDBJ whole genome shotgun (WGS) entry which is preliminary data.</text>
</comment>